<sequence>SPIAPIFLTRSGDSPSWITRWRYSSVDVPCW</sequence>
<dbReference type="EMBL" id="AJSR01000103">
    <property type="protein sequence ID" value="EKM33801.1"/>
    <property type="molecule type" value="Genomic_DNA"/>
</dbReference>
<organism evidence="1 2">
    <name type="scientific">Vibrio harveyi</name>
    <name type="common">Beneckea harveyi</name>
    <dbReference type="NCBI Taxonomy" id="669"/>
    <lineage>
        <taxon>Bacteria</taxon>
        <taxon>Pseudomonadati</taxon>
        <taxon>Pseudomonadota</taxon>
        <taxon>Gammaproteobacteria</taxon>
        <taxon>Vibrionales</taxon>
        <taxon>Vibrionaceae</taxon>
        <taxon>Vibrio</taxon>
    </lineage>
</organism>
<evidence type="ECO:0000313" key="2">
    <source>
        <dbReference type="Proteomes" id="UP000008367"/>
    </source>
</evidence>
<proteinExistence type="predicted"/>
<evidence type="ECO:0000313" key="1">
    <source>
        <dbReference type="EMBL" id="EKM33801.1"/>
    </source>
</evidence>
<dbReference type="Proteomes" id="UP000008367">
    <property type="component" value="Unassembled WGS sequence"/>
</dbReference>
<protein>
    <submittedName>
        <fullName evidence="1">Uncharacterized protein</fullName>
    </submittedName>
</protein>
<feature type="non-terminal residue" evidence="1">
    <location>
        <position position="1"/>
    </location>
</feature>
<reference evidence="1 2" key="1">
    <citation type="submission" date="2012-10" db="EMBL/GenBank/DDBJ databases">
        <title>Genome sequence of Vibrio Cholerae HENC-02.</title>
        <authorList>
            <person name="Eppinger M."/>
            <person name="Hasan N.A."/>
            <person name="Sengamalay N."/>
            <person name="Hine E."/>
            <person name="Su Q."/>
            <person name="Daugherty S.C."/>
            <person name="Young S."/>
            <person name="Sadzewicz L."/>
            <person name="Tallon L."/>
            <person name="Cebula T.A."/>
            <person name="Ravel J."/>
            <person name="Colwell R.R."/>
        </authorList>
    </citation>
    <scope>NUCLEOTIDE SEQUENCE [LARGE SCALE GENOMIC DNA]</scope>
    <source>
        <strain evidence="1 2">HENC-02</strain>
    </source>
</reference>
<accession>A0A454D5C3</accession>
<dbReference type="AlphaFoldDB" id="A0A454D5C3"/>
<name>A0A454D5C3_VIBHA</name>
<gene>
    <name evidence="1" type="ORF">VCHENC02_0793B</name>
</gene>
<comment type="caution">
    <text evidence="1">The sequence shown here is derived from an EMBL/GenBank/DDBJ whole genome shotgun (WGS) entry which is preliminary data.</text>
</comment>